<accession>A0AAE3ZCD7</accession>
<evidence type="ECO:0008006" key="5">
    <source>
        <dbReference type="Google" id="ProtNLM"/>
    </source>
</evidence>
<keyword evidence="2" id="KW-0812">Transmembrane</keyword>
<keyword evidence="4" id="KW-1185">Reference proteome</keyword>
<feature type="transmembrane region" description="Helical" evidence="2">
    <location>
        <begin position="102"/>
        <end position="121"/>
    </location>
</feature>
<evidence type="ECO:0000313" key="3">
    <source>
        <dbReference type="EMBL" id="MDR7301103.1"/>
    </source>
</evidence>
<dbReference type="RefSeq" id="WP_310270979.1">
    <property type="nucleotide sequence ID" value="NZ_JAVDXW010000001.1"/>
</dbReference>
<keyword evidence="2" id="KW-0472">Membrane</keyword>
<gene>
    <name evidence="3" type="ORF">JOF55_001284</name>
</gene>
<evidence type="ECO:0000313" key="4">
    <source>
        <dbReference type="Proteomes" id="UP001180845"/>
    </source>
</evidence>
<evidence type="ECO:0000256" key="1">
    <source>
        <dbReference type="SAM" id="MobiDB-lite"/>
    </source>
</evidence>
<organism evidence="3 4">
    <name type="scientific">Haloactinomyces albus</name>
    <dbReference type="NCBI Taxonomy" id="1352928"/>
    <lineage>
        <taxon>Bacteria</taxon>
        <taxon>Bacillati</taxon>
        <taxon>Actinomycetota</taxon>
        <taxon>Actinomycetes</taxon>
        <taxon>Actinopolysporales</taxon>
        <taxon>Actinopolysporaceae</taxon>
        <taxon>Haloactinomyces</taxon>
    </lineage>
</organism>
<feature type="region of interest" description="Disordered" evidence="1">
    <location>
        <begin position="1"/>
        <end position="71"/>
    </location>
</feature>
<keyword evidence="2" id="KW-1133">Transmembrane helix</keyword>
<dbReference type="Proteomes" id="UP001180845">
    <property type="component" value="Unassembled WGS sequence"/>
</dbReference>
<dbReference type="EMBL" id="JAVDXW010000001">
    <property type="protein sequence ID" value="MDR7301103.1"/>
    <property type="molecule type" value="Genomic_DNA"/>
</dbReference>
<reference evidence="3" key="1">
    <citation type="submission" date="2023-07" db="EMBL/GenBank/DDBJ databases">
        <title>Sequencing the genomes of 1000 actinobacteria strains.</title>
        <authorList>
            <person name="Klenk H.-P."/>
        </authorList>
    </citation>
    <scope>NUCLEOTIDE SEQUENCE</scope>
    <source>
        <strain evidence="3">DSM 45977</strain>
    </source>
</reference>
<proteinExistence type="predicted"/>
<feature type="compositionally biased region" description="Basic and acidic residues" evidence="1">
    <location>
        <begin position="10"/>
        <end position="26"/>
    </location>
</feature>
<dbReference type="AlphaFoldDB" id="A0AAE3ZCD7"/>
<name>A0AAE3ZCD7_9ACTN</name>
<sequence>MKWLPGGWQRADRVGDNRRGTDRVDTQRATVPRRAAPEQPTVAQRAQSPHRATAQYPEQRPHASGPATKTYAKDQDVPAAPAPMLGVEARDVDVSAAAFRNLLVGGGISGFLTVLCAAALSGSGGSVWLWIWQIVFGAIFLWFLASAKGTLSSRGFLLDRGALYARTRGEVFGVPWDEIVAAGVGSLPPIQQKRMVPPDRRRAFEFYPADSAFVHRHPEFERWRVEEPAPMPGLPGIRYRFHLPPLSRLPRHLEHAVQDVAPQKWIGHYRRELPPQ</sequence>
<comment type="caution">
    <text evidence="3">The sequence shown here is derived from an EMBL/GenBank/DDBJ whole genome shotgun (WGS) entry which is preliminary data.</text>
</comment>
<feature type="transmembrane region" description="Helical" evidence="2">
    <location>
        <begin position="127"/>
        <end position="145"/>
    </location>
</feature>
<evidence type="ECO:0000256" key="2">
    <source>
        <dbReference type="SAM" id="Phobius"/>
    </source>
</evidence>
<protein>
    <recommendedName>
        <fullName evidence="5">PH domain-containing protein</fullName>
    </recommendedName>
</protein>